<evidence type="ECO:0000259" key="2">
    <source>
        <dbReference type="Pfam" id="PF10056"/>
    </source>
</evidence>
<keyword evidence="4" id="KW-1185">Reference proteome</keyword>
<dbReference type="OrthoDB" id="5381833at2759"/>
<gene>
    <name evidence="3" type="ORF">ASPCADRAFT_130718</name>
</gene>
<dbReference type="PANTHER" id="PTHR38113:SF2">
    <property type="entry name" value="DUF2293 DOMAIN-CONTAINING PROTEIN"/>
    <property type="match status" value="1"/>
</dbReference>
<dbReference type="Pfam" id="PF10056">
    <property type="entry name" value="DUF2293"/>
    <property type="match status" value="1"/>
</dbReference>
<proteinExistence type="predicted"/>
<dbReference type="VEuPathDB" id="FungiDB:ASPCADRAFT_130718"/>
<evidence type="ECO:0000313" key="3">
    <source>
        <dbReference type="EMBL" id="OOF95227.1"/>
    </source>
</evidence>
<dbReference type="PANTHER" id="PTHR38113">
    <property type="match status" value="1"/>
</dbReference>
<feature type="region of interest" description="Disordered" evidence="1">
    <location>
        <begin position="1"/>
        <end position="74"/>
    </location>
</feature>
<organism evidence="3 4">
    <name type="scientific">Aspergillus carbonarius (strain ITEM 5010)</name>
    <dbReference type="NCBI Taxonomy" id="602072"/>
    <lineage>
        <taxon>Eukaryota</taxon>
        <taxon>Fungi</taxon>
        <taxon>Dikarya</taxon>
        <taxon>Ascomycota</taxon>
        <taxon>Pezizomycotina</taxon>
        <taxon>Eurotiomycetes</taxon>
        <taxon>Eurotiomycetidae</taxon>
        <taxon>Eurotiales</taxon>
        <taxon>Aspergillaceae</taxon>
        <taxon>Aspergillus</taxon>
        <taxon>Aspergillus subgen. Circumdati</taxon>
    </lineage>
</organism>
<evidence type="ECO:0000313" key="4">
    <source>
        <dbReference type="Proteomes" id="UP000188318"/>
    </source>
</evidence>
<protein>
    <recommendedName>
        <fullName evidence="2">DUF2293 domain-containing protein</fullName>
    </recommendedName>
</protein>
<dbReference type="OMA" id="DAREQVW"/>
<dbReference type="Proteomes" id="UP000188318">
    <property type="component" value="Unassembled WGS sequence"/>
</dbReference>
<accession>A0A1R3RL70</accession>
<sequence length="284" mass="31467">MSRTPKKVPRSGATRRLNRGKTILGRSAITPRSPRSILAQARRNSLLKKRDRGDFAGVATSNKSKPAARGSPKVGRYARLSILPPSTEPQEKNCFQREASPAHYVFVPKGDVYITRHCRSKTKESGQIVYVVYDNRGKNTLGLRVPADVHAAVLQSAAETAESRAHAVKLRDEKDSGRARELLRTHFPLMPEESLNTVLQHAFLKGTGRVGRVSNLSDERKANLAVEAHIRHTHTRYESLLKAGKGRDQARKATRGVIQAIKTTWAGGSVKPTNCLTMRNRLVE</sequence>
<dbReference type="EMBL" id="KV907500">
    <property type="protein sequence ID" value="OOF95227.1"/>
    <property type="molecule type" value="Genomic_DNA"/>
</dbReference>
<dbReference type="AlphaFoldDB" id="A0A1R3RL70"/>
<evidence type="ECO:0000256" key="1">
    <source>
        <dbReference type="SAM" id="MobiDB-lite"/>
    </source>
</evidence>
<reference evidence="4" key="1">
    <citation type="journal article" date="2017" name="Genome Biol.">
        <title>Comparative genomics reveals high biological diversity and specific adaptations in the industrially and medically important fungal genus Aspergillus.</title>
        <authorList>
            <person name="de Vries R.P."/>
            <person name="Riley R."/>
            <person name="Wiebenga A."/>
            <person name="Aguilar-Osorio G."/>
            <person name="Amillis S."/>
            <person name="Uchima C.A."/>
            <person name="Anderluh G."/>
            <person name="Asadollahi M."/>
            <person name="Askin M."/>
            <person name="Barry K."/>
            <person name="Battaglia E."/>
            <person name="Bayram O."/>
            <person name="Benocci T."/>
            <person name="Braus-Stromeyer S.A."/>
            <person name="Caldana C."/>
            <person name="Canovas D."/>
            <person name="Cerqueira G.C."/>
            <person name="Chen F."/>
            <person name="Chen W."/>
            <person name="Choi C."/>
            <person name="Clum A."/>
            <person name="Dos Santos R.A."/>
            <person name="Damasio A.R."/>
            <person name="Diallinas G."/>
            <person name="Emri T."/>
            <person name="Fekete E."/>
            <person name="Flipphi M."/>
            <person name="Freyberg S."/>
            <person name="Gallo A."/>
            <person name="Gournas C."/>
            <person name="Habgood R."/>
            <person name="Hainaut M."/>
            <person name="Harispe M.L."/>
            <person name="Henrissat B."/>
            <person name="Hilden K.S."/>
            <person name="Hope R."/>
            <person name="Hossain A."/>
            <person name="Karabika E."/>
            <person name="Karaffa L."/>
            <person name="Karanyi Z."/>
            <person name="Krasevec N."/>
            <person name="Kuo A."/>
            <person name="Kusch H."/>
            <person name="LaButti K."/>
            <person name="Lagendijk E.L."/>
            <person name="Lapidus A."/>
            <person name="Levasseur A."/>
            <person name="Lindquist E."/>
            <person name="Lipzen A."/>
            <person name="Logrieco A.F."/>
            <person name="MacCabe A."/>
            <person name="Maekelae M.R."/>
            <person name="Malavazi I."/>
            <person name="Melin P."/>
            <person name="Meyer V."/>
            <person name="Mielnichuk N."/>
            <person name="Miskei M."/>
            <person name="Molnar A.P."/>
            <person name="Mule G."/>
            <person name="Ngan C.Y."/>
            <person name="Orejas M."/>
            <person name="Orosz E."/>
            <person name="Ouedraogo J.P."/>
            <person name="Overkamp K.M."/>
            <person name="Park H.-S."/>
            <person name="Perrone G."/>
            <person name="Piumi F."/>
            <person name="Punt P.J."/>
            <person name="Ram A.F."/>
            <person name="Ramon A."/>
            <person name="Rauscher S."/>
            <person name="Record E."/>
            <person name="Riano-Pachon D.M."/>
            <person name="Robert V."/>
            <person name="Roehrig J."/>
            <person name="Ruller R."/>
            <person name="Salamov A."/>
            <person name="Salih N.S."/>
            <person name="Samson R.A."/>
            <person name="Sandor E."/>
            <person name="Sanguinetti M."/>
            <person name="Schuetze T."/>
            <person name="Sepcic K."/>
            <person name="Shelest E."/>
            <person name="Sherlock G."/>
            <person name="Sophianopoulou V."/>
            <person name="Squina F.M."/>
            <person name="Sun H."/>
            <person name="Susca A."/>
            <person name="Todd R.B."/>
            <person name="Tsang A."/>
            <person name="Unkles S.E."/>
            <person name="van de Wiele N."/>
            <person name="van Rossen-Uffink D."/>
            <person name="Oliveira J.V."/>
            <person name="Vesth T.C."/>
            <person name="Visser J."/>
            <person name="Yu J.-H."/>
            <person name="Zhou M."/>
            <person name="Andersen M.R."/>
            <person name="Archer D.B."/>
            <person name="Baker S.E."/>
            <person name="Benoit I."/>
            <person name="Brakhage A.A."/>
            <person name="Braus G.H."/>
            <person name="Fischer R."/>
            <person name="Frisvad J.C."/>
            <person name="Goldman G.H."/>
            <person name="Houbraken J."/>
            <person name="Oakley B."/>
            <person name="Pocsi I."/>
            <person name="Scazzocchio C."/>
            <person name="Seiboth B."/>
            <person name="vanKuyk P.A."/>
            <person name="Wortman J."/>
            <person name="Dyer P.S."/>
            <person name="Grigoriev I.V."/>
        </authorList>
    </citation>
    <scope>NUCLEOTIDE SEQUENCE [LARGE SCALE GENOMIC DNA]</scope>
    <source>
        <strain evidence="4">ITEM 5010</strain>
    </source>
</reference>
<feature type="domain" description="DUF2293" evidence="2">
    <location>
        <begin position="183"/>
        <end position="265"/>
    </location>
</feature>
<name>A0A1R3RL70_ASPC5</name>
<dbReference type="InterPro" id="IPR018744">
    <property type="entry name" value="DUF2293"/>
</dbReference>